<name>A0A4V5N979_9PEZI</name>
<feature type="compositionally biased region" description="Polar residues" evidence="1">
    <location>
        <begin position="284"/>
        <end position="294"/>
    </location>
</feature>
<dbReference type="EMBL" id="NAJP01000011">
    <property type="protein sequence ID" value="TKA45649.1"/>
    <property type="molecule type" value="Genomic_DNA"/>
</dbReference>
<feature type="region of interest" description="Disordered" evidence="1">
    <location>
        <begin position="192"/>
        <end position="294"/>
    </location>
</feature>
<dbReference type="AlphaFoldDB" id="A0A4V5N979"/>
<accession>A0A4V5N979</accession>
<protein>
    <submittedName>
        <fullName evidence="2">Uncharacterized protein</fullName>
    </submittedName>
</protein>
<sequence>MTALNSQVANGMALWPLSLARPQSRRKAKSRAGASPSGKITLDLDNLEVISSAAERVQAWRHQIVSAEGISLVETEPEIDLHHAAREVRIAAQGLGIEEKSVRAEKEQPLRTDTQDATRQPTVDARAARLAGKVERKHAEAELRRVAAEQRKTSEETANLVLALEVQERLFRIESLETEATLRFVKQTQLPKLQGSTKKGNKIEGAENVRPKPKQRDSLKKPISRDNAEKPRQLLKRRGSPRKKTRGEDAEKLKQQESPQRLTGKKGEPERQQSSGGRDCETVLSVSISTTWRR</sequence>
<feature type="compositionally biased region" description="Basic and acidic residues" evidence="1">
    <location>
        <begin position="201"/>
        <end position="232"/>
    </location>
</feature>
<proteinExistence type="predicted"/>
<organism evidence="2 3">
    <name type="scientific">Friedmanniomyces endolithicus</name>
    <dbReference type="NCBI Taxonomy" id="329885"/>
    <lineage>
        <taxon>Eukaryota</taxon>
        <taxon>Fungi</taxon>
        <taxon>Dikarya</taxon>
        <taxon>Ascomycota</taxon>
        <taxon>Pezizomycotina</taxon>
        <taxon>Dothideomycetes</taxon>
        <taxon>Dothideomycetidae</taxon>
        <taxon>Mycosphaerellales</taxon>
        <taxon>Teratosphaeriaceae</taxon>
        <taxon>Friedmanniomyces</taxon>
    </lineage>
</organism>
<dbReference type="Proteomes" id="UP000310066">
    <property type="component" value="Unassembled WGS sequence"/>
</dbReference>
<feature type="compositionally biased region" description="Basic and acidic residues" evidence="1">
    <location>
        <begin position="103"/>
        <end position="116"/>
    </location>
</feature>
<evidence type="ECO:0000256" key="1">
    <source>
        <dbReference type="SAM" id="MobiDB-lite"/>
    </source>
</evidence>
<evidence type="ECO:0000313" key="2">
    <source>
        <dbReference type="EMBL" id="TKA45649.1"/>
    </source>
</evidence>
<evidence type="ECO:0000313" key="3">
    <source>
        <dbReference type="Proteomes" id="UP000310066"/>
    </source>
</evidence>
<gene>
    <name evidence="2" type="ORF">B0A54_04188</name>
</gene>
<feature type="region of interest" description="Disordered" evidence="1">
    <location>
        <begin position="103"/>
        <end position="123"/>
    </location>
</feature>
<reference evidence="2 3" key="1">
    <citation type="submission" date="2017-03" db="EMBL/GenBank/DDBJ databases">
        <title>Genomes of endolithic fungi from Antarctica.</title>
        <authorList>
            <person name="Coleine C."/>
            <person name="Masonjones S."/>
            <person name="Stajich J.E."/>
        </authorList>
    </citation>
    <scope>NUCLEOTIDE SEQUENCE [LARGE SCALE GENOMIC DNA]</scope>
    <source>
        <strain evidence="2 3">CCFEE 5311</strain>
    </source>
</reference>
<comment type="caution">
    <text evidence="2">The sequence shown here is derived from an EMBL/GenBank/DDBJ whole genome shotgun (WGS) entry which is preliminary data.</text>
</comment>
<feature type="compositionally biased region" description="Basic residues" evidence="1">
    <location>
        <begin position="233"/>
        <end position="245"/>
    </location>
</feature>
<feature type="compositionally biased region" description="Basic and acidic residues" evidence="1">
    <location>
        <begin position="246"/>
        <end position="255"/>
    </location>
</feature>
<dbReference type="OrthoDB" id="10658126at2759"/>